<dbReference type="AlphaFoldDB" id="A0A017SEA3"/>
<organism evidence="1 2">
    <name type="scientific">Aspergillus ruber (strain CBS 135680)</name>
    <dbReference type="NCBI Taxonomy" id="1388766"/>
    <lineage>
        <taxon>Eukaryota</taxon>
        <taxon>Fungi</taxon>
        <taxon>Dikarya</taxon>
        <taxon>Ascomycota</taxon>
        <taxon>Pezizomycotina</taxon>
        <taxon>Eurotiomycetes</taxon>
        <taxon>Eurotiomycetidae</taxon>
        <taxon>Eurotiales</taxon>
        <taxon>Aspergillaceae</taxon>
        <taxon>Aspergillus</taxon>
        <taxon>Aspergillus subgen. Aspergillus</taxon>
    </lineage>
</organism>
<evidence type="ECO:0000313" key="1">
    <source>
        <dbReference type="EMBL" id="EYE95086.1"/>
    </source>
</evidence>
<reference evidence="2" key="1">
    <citation type="journal article" date="2014" name="Nat. Commun.">
        <title>Genomic adaptations of the halophilic Dead Sea filamentous fungus Eurotium rubrum.</title>
        <authorList>
            <person name="Kis-Papo T."/>
            <person name="Weig A.R."/>
            <person name="Riley R."/>
            <person name="Persoh D."/>
            <person name="Salamov A."/>
            <person name="Sun H."/>
            <person name="Lipzen A."/>
            <person name="Wasser S.P."/>
            <person name="Rambold G."/>
            <person name="Grigoriev I.V."/>
            <person name="Nevo E."/>
        </authorList>
    </citation>
    <scope>NUCLEOTIDE SEQUENCE [LARGE SCALE GENOMIC DNA]</scope>
    <source>
        <strain evidence="2">CBS 135680</strain>
    </source>
</reference>
<keyword evidence="2" id="KW-1185">Reference proteome</keyword>
<dbReference type="GeneID" id="63697017"/>
<proteinExistence type="predicted"/>
<gene>
    <name evidence="1" type="ORF">EURHEDRAFT_412390</name>
</gene>
<dbReference type="RefSeq" id="XP_040638774.1">
    <property type="nucleotide sequence ID" value="XM_040781893.1"/>
</dbReference>
<name>A0A017SEA3_ASPRC</name>
<dbReference type="OrthoDB" id="4383070at2759"/>
<sequence>MPFYTLKVKYENPGAYEQFGKDIQNTVKTKYGEKGAWDFKQLIAQPGSFPPTQFTIFEVPEDVSLDELLEVKLGEGVSTDIEGI</sequence>
<dbReference type="HOGENOM" id="CLU_168404_0_0_1"/>
<accession>A0A017SEA3</accession>
<dbReference type="Proteomes" id="UP000019804">
    <property type="component" value="Unassembled WGS sequence"/>
</dbReference>
<dbReference type="EMBL" id="KK088423">
    <property type="protein sequence ID" value="EYE95086.1"/>
    <property type="molecule type" value="Genomic_DNA"/>
</dbReference>
<evidence type="ECO:0000313" key="2">
    <source>
        <dbReference type="Proteomes" id="UP000019804"/>
    </source>
</evidence>
<protein>
    <submittedName>
        <fullName evidence="1">Uncharacterized protein</fullName>
    </submittedName>
</protein>